<dbReference type="STRING" id="1912961.BU204_21180"/>
<dbReference type="AlphaFoldDB" id="A0A1Q8CMP2"/>
<comment type="caution">
    <text evidence="2">The sequence shown here is derived from an EMBL/GenBank/DDBJ whole genome shotgun (WGS) entry which is preliminary data.</text>
</comment>
<dbReference type="SUPFAM" id="SSF140453">
    <property type="entry name" value="EsxAB dimer-like"/>
    <property type="match status" value="1"/>
</dbReference>
<dbReference type="Gene3D" id="1.10.287.1060">
    <property type="entry name" value="ESAT-6-like"/>
    <property type="match status" value="1"/>
</dbReference>
<dbReference type="OrthoDB" id="3387628at2"/>
<dbReference type="Pfam" id="PF06013">
    <property type="entry name" value="WXG100"/>
    <property type="match status" value="1"/>
</dbReference>
<dbReference type="Proteomes" id="UP000185596">
    <property type="component" value="Unassembled WGS sequence"/>
</dbReference>
<comment type="similarity">
    <text evidence="1">Belongs to the WXG100 family.</text>
</comment>
<proteinExistence type="inferred from homology"/>
<organism evidence="2 3">
    <name type="scientific">Actinophytocola xanthii</name>
    <dbReference type="NCBI Taxonomy" id="1912961"/>
    <lineage>
        <taxon>Bacteria</taxon>
        <taxon>Bacillati</taxon>
        <taxon>Actinomycetota</taxon>
        <taxon>Actinomycetes</taxon>
        <taxon>Pseudonocardiales</taxon>
        <taxon>Pseudonocardiaceae</taxon>
    </lineage>
</organism>
<sequence length="95" mass="10070">MPDGIKVTFGGLEAAAGNIGSQAQKVQGSLDDLKARLAPLVSSWTGTAAEAYNTHQRKWDTAAADLQQVLAAIGTAVQRAAEDYRDGERNNAGRW</sequence>
<evidence type="ECO:0000256" key="1">
    <source>
        <dbReference type="RuleBase" id="RU362001"/>
    </source>
</evidence>
<dbReference type="RefSeq" id="WP_075127454.1">
    <property type="nucleotide sequence ID" value="NZ_MSIE01000039.1"/>
</dbReference>
<evidence type="ECO:0000313" key="3">
    <source>
        <dbReference type="Proteomes" id="UP000185596"/>
    </source>
</evidence>
<dbReference type="NCBIfam" id="TIGR03930">
    <property type="entry name" value="WXG100_ESAT6"/>
    <property type="match status" value="1"/>
</dbReference>
<dbReference type="InterPro" id="IPR010310">
    <property type="entry name" value="T7SS_ESAT-6-like"/>
</dbReference>
<protein>
    <recommendedName>
        <fullName evidence="1">ESAT-6-like protein</fullName>
    </recommendedName>
</protein>
<accession>A0A1Q8CMP2</accession>
<gene>
    <name evidence="2" type="ORF">BU204_21180</name>
</gene>
<name>A0A1Q8CMP2_9PSEU</name>
<dbReference type="EMBL" id="MSIE01000039">
    <property type="protein sequence ID" value="OLF15627.1"/>
    <property type="molecule type" value="Genomic_DNA"/>
</dbReference>
<reference evidence="2 3" key="1">
    <citation type="submission" date="2016-12" db="EMBL/GenBank/DDBJ databases">
        <title>The draft genome sequence of Actinophytocola sp. 11-183.</title>
        <authorList>
            <person name="Wang W."/>
            <person name="Yuan L."/>
        </authorList>
    </citation>
    <scope>NUCLEOTIDE SEQUENCE [LARGE SCALE GENOMIC DNA]</scope>
    <source>
        <strain evidence="2 3">11-183</strain>
    </source>
</reference>
<keyword evidence="3" id="KW-1185">Reference proteome</keyword>
<dbReference type="InterPro" id="IPR036689">
    <property type="entry name" value="ESAT-6-like_sf"/>
</dbReference>
<evidence type="ECO:0000313" key="2">
    <source>
        <dbReference type="EMBL" id="OLF15627.1"/>
    </source>
</evidence>